<accession>A0A8J2VAM1</accession>
<dbReference type="Pfam" id="PF07610">
    <property type="entry name" value="DUF1573"/>
    <property type="match status" value="1"/>
</dbReference>
<dbReference type="AlphaFoldDB" id="A0A8J2VAM1"/>
<dbReference type="EMBL" id="BMGK01000005">
    <property type="protein sequence ID" value="GGD92280.1"/>
    <property type="molecule type" value="Genomic_DNA"/>
</dbReference>
<dbReference type="Gene3D" id="2.60.40.10">
    <property type="entry name" value="Immunoglobulins"/>
    <property type="match status" value="1"/>
</dbReference>
<comment type="caution">
    <text evidence="2">The sequence shown here is derived from an EMBL/GenBank/DDBJ whole genome shotgun (WGS) entry which is preliminary data.</text>
</comment>
<evidence type="ECO:0008006" key="4">
    <source>
        <dbReference type="Google" id="ProtNLM"/>
    </source>
</evidence>
<dbReference type="PROSITE" id="PS51257">
    <property type="entry name" value="PROKAR_LIPOPROTEIN"/>
    <property type="match status" value="1"/>
</dbReference>
<evidence type="ECO:0000256" key="1">
    <source>
        <dbReference type="SAM" id="SignalP"/>
    </source>
</evidence>
<protein>
    <recommendedName>
        <fullName evidence="4">DUF1573 domain-containing protein</fullName>
    </recommendedName>
</protein>
<name>A0A8J2VAM1_9FLAO</name>
<evidence type="ECO:0000313" key="2">
    <source>
        <dbReference type="EMBL" id="GGD92280.1"/>
    </source>
</evidence>
<gene>
    <name evidence="2" type="ORF">GCM10011312_15120</name>
</gene>
<keyword evidence="3" id="KW-1185">Reference proteome</keyword>
<organism evidence="2 3">
    <name type="scientific">Planktosalinus lacus</name>
    <dbReference type="NCBI Taxonomy" id="1526573"/>
    <lineage>
        <taxon>Bacteria</taxon>
        <taxon>Pseudomonadati</taxon>
        <taxon>Bacteroidota</taxon>
        <taxon>Flavobacteriia</taxon>
        <taxon>Flavobacteriales</taxon>
        <taxon>Flavobacteriaceae</taxon>
        <taxon>Planktosalinus</taxon>
    </lineage>
</organism>
<evidence type="ECO:0000313" key="3">
    <source>
        <dbReference type="Proteomes" id="UP000652231"/>
    </source>
</evidence>
<dbReference type="PANTHER" id="PTHR37833">
    <property type="entry name" value="LIPOPROTEIN-RELATED"/>
    <property type="match status" value="1"/>
</dbReference>
<dbReference type="RefSeq" id="WP_188441170.1">
    <property type="nucleotide sequence ID" value="NZ_BMGK01000005.1"/>
</dbReference>
<dbReference type="InterPro" id="IPR013783">
    <property type="entry name" value="Ig-like_fold"/>
</dbReference>
<keyword evidence="1" id="KW-0732">Signal</keyword>
<sequence>MKKSIFIVALAAAFTFTSCKENAADKVNEENVEQTSQAAENAESKSQEAPGKYPVMTFDKTEHDFGRIAQGTNVEHLFTFTNTGEAPLIISDAKGSCGCTVPTFTKDPVAPGDTGEMLVKFNGSGQNQRTISVNVSTNTQKGTERVTIKAFVEPKEGATASGVSTNTSK</sequence>
<dbReference type="Proteomes" id="UP000652231">
    <property type="component" value="Unassembled WGS sequence"/>
</dbReference>
<feature type="chain" id="PRO_5035224605" description="DUF1573 domain-containing protein" evidence="1">
    <location>
        <begin position="24"/>
        <end position="169"/>
    </location>
</feature>
<feature type="signal peptide" evidence="1">
    <location>
        <begin position="1"/>
        <end position="23"/>
    </location>
</feature>
<proteinExistence type="predicted"/>
<dbReference type="InterPro" id="IPR011467">
    <property type="entry name" value="DUF1573"/>
</dbReference>
<reference evidence="2" key="2">
    <citation type="submission" date="2020-09" db="EMBL/GenBank/DDBJ databases">
        <authorList>
            <person name="Sun Q."/>
            <person name="Zhou Y."/>
        </authorList>
    </citation>
    <scope>NUCLEOTIDE SEQUENCE</scope>
    <source>
        <strain evidence="2">CGMCC 1.12924</strain>
    </source>
</reference>
<dbReference type="PANTHER" id="PTHR37833:SF1">
    <property type="entry name" value="SIGNAL PEPTIDE PROTEIN"/>
    <property type="match status" value="1"/>
</dbReference>
<reference evidence="2" key="1">
    <citation type="journal article" date="2014" name="Int. J. Syst. Evol. Microbiol.">
        <title>Complete genome sequence of Corynebacterium casei LMG S-19264T (=DSM 44701T), isolated from a smear-ripened cheese.</title>
        <authorList>
            <consortium name="US DOE Joint Genome Institute (JGI-PGF)"/>
            <person name="Walter F."/>
            <person name="Albersmeier A."/>
            <person name="Kalinowski J."/>
            <person name="Ruckert C."/>
        </authorList>
    </citation>
    <scope>NUCLEOTIDE SEQUENCE</scope>
    <source>
        <strain evidence="2">CGMCC 1.12924</strain>
    </source>
</reference>